<dbReference type="SUPFAM" id="SSF56112">
    <property type="entry name" value="Protein kinase-like (PK-like)"/>
    <property type="match status" value="1"/>
</dbReference>
<dbReference type="InterPro" id="IPR011009">
    <property type="entry name" value="Kinase-like_dom_sf"/>
</dbReference>
<evidence type="ECO:0000259" key="2">
    <source>
        <dbReference type="Pfam" id="PF01636"/>
    </source>
</evidence>
<evidence type="ECO:0000256" key="1">
    <source>
        <dbReference type="ARBA" id="ARBA00038240"/>
    </source>
</evidence>
<feature type="domain" description="Aminoglycoside phosphotransferase" evidence="2">
    <location>
        <begin position="71"/>
        <end position="283"/>
    </location>
</feature>
<dbReference type="RefSeq" id="WP_091244884.1">
    <property type="nucleotide sequence ID" value="NZ_FNIR01000006.1"/>
</dbReference>
<dbReference type="InterPro" id="IPR002575">
    <property type="entry name" value="Aminoglycoside_PTrfase"/>
</dbReference>
<dbReference type="AlphaFoldDB" id="A0A1H0L285"/>
<dbReference type="STRING" id="1052260.SAMN05660199_02316"/>
<dbReference type="GO" id="GO:0019202">
    <property type="term" value="F:amino acid kinase activity"/>
    <property type="evidence" value="ECO:0007669"/>
    <property type="project" value="TreeGrafter"/>
</dbReference>
<comment type="similarity">
    <text evidence="1">Belongs to the pseudomonas-type ThrB family.</text>
</comment>
<accession>A0A1H0L285</accession>
<organism evidence="3 4">
    <name type="scientific">Klenkia soli</name>
    <dbReference type="NCBI Taxonomy" id="1052260"/>
    <lineage>
        <taxon>Bacteria</taxon>
        <taxon>Bacillati</taxon>
        <taxon>Actinomycetota</taxon>
        <taxon>Actinomycetes</taxon>
        <taxon>Geodermatophilales</taxon>
        <taxon>Geodermatophilaceae</taxon>
        <taxon>Klenkia</taxon>
    </lineage>
</organism>
<reference evidence="4" key="1">
    <citation type="submission" date="2016-10" db="EMBL/GenBank/DDBJ databases">
        <authorList>
            <person name="Varghese N."/>
            <person name="Submissions S."/>
        </authorList>
    </citation>
    <scope>NUCLEOTIDE SEQUENCE [LARGE SCALE GENOMIC DNA]</scope>
    <source>
        <strain evidence="4">DSM 45843</strain>
    </source>
</reference>
<dbReference type="Proteomes" id="UP000199088">
    <property type="component" value="Unassembled WGS sequence"/>
</dbReference>
<name>A0A1H0L285_9ACTN</name>
<proteinExistence type="inferred from homology"/>
<evidence type="ECO:0000313" key="3">
    <source>
        <dbReference type="EMBL" id="SDO62404.1"/>
    </source>
</evidence>
<dbReference type="PANTHER" id="PTHR21064:SF6">
    <property type="entry name" value="AMINOGLYCOSIDE PHOSPHOTRANSFERASE DOMAIN-CONTAINING PROTEIN"/>
    <property type="match status" value="1"/>
</dbReference>
<dbReference type="PANTHER" id="PTHR21064">
    <property type="entry name" value="AMINOGLYCOSIDE PHOSPHOTRANSFERASE DOMAIN-CONTAINING PROTEIN-RELATED"/>
    <property type="match status" value="1"/>
</dbReference>
<evidence type="ECO:0000313" key="4">
    <source>
        <dbReference type="Proteomes" id="UP000199088"/>
    </source>
</evidence>
<keyword evidence="3" id="KW-0808">Transferase</keyword>
<gene>
    <name evidence="3" type="ORF">SAMN05660199_02316</name>
</gene>
<dbReference type="InterPro" id="IPR050249">
    <property type="entry name" value="Pseudomonas-type_ThrB"/>
</dbReference>
<sequence>MPTTPPEPVVSMLWERTDAPTALRRRFGFPDGATAAAHLQAALGRHWGLRATTCRRMTMSDQNLLAWMDTPAGRVVVKACAWAPLFDRLGVIGEVVTALGDQGLPVAAPVRSTAGAARALLDGPVPLSVAVLPEVDGELLDSTDPGAVRATGEVLARVHRAMAGLDLELPPLAGGGAVHPFAAPEAATARTRGRAPGAAARLDALLRDLPELDVPAALVHGDVRGANVLVSGGRVSALLDHDSLVVGHRVQDLAAAAVKLATRFHDWDPPPPGSRDQLLDGYRSVAALTAAEEHWLEVCVLAEGLGQIPAGPDPAGWAAAVERGL</sequence>
<dbReference type="EMBL" id="FNIR01000006">
    <property type="protein sequence ID" value="SDO62404.1"/>
    <property type="molecule type" value="Genomic_DNA"/>
</dbReference>
<keyword evidence="4" id="KW-1185">Reference proteome</keyword>
<dbReference type="OrthoDB" id="4691774at2"/>
<dbReference type="Pfam" id="PF01636">
    <property type="entry name" value="APH"/>
    <property type="match status" value="1"/>
</dbReference>
<protein>
    <submittedName>
        <fullName evidence="3">Phosphotransferase enzyme family protein</fullName>
    </submittedName>
</protein>
<dbReference type="Gene3D" id="3.90.1200.10">
    <property type="match status" value="1"/>
</dbReference>